<keyword evidence="8" id="KW-1185">Reference proteome</keyword>
<dbReference type="EMBL" id="CP014143">
    <property type="protein sequence ID" value="AOS98240.1"/>
    <property type="molecule type" value="Genomic_DNA"/>
</dbReference>
<evidence type="ECO:0000259" key="6">
    <source>
        <dbReference type="Pfam" id="PF22613"/>
    </source>
</evidence>
<dbReference type="Gene3D" id="3.40.50.970">
    <property type="match status" value="2"/>
</dbReference>
<keyword evidence="2 3" id="KW-0786">Thiamine pyrophosphate</keyword>
<sequence>MNMQLDVQELIDSQDLELQEWLESLEDILRHHGAERAKGMLQALQERLVRHGVQLDEAPLNTPYRNTIPLSEQPAYPGDLSIEQRIENLNRWNAMAMVLQAADSGTGVGGHIATYASAATMLEVGFNHFFRCRDSEYGGDLLNVQAHAAPGIYARAYLEGRLTEQQLKNFRRQLQPGGGLSSYPHPRQMPDFWQAPTASMGLSTPSAIYQARFAKYLEARGLKPLNGGKVWNFIGDGEADEPEVLGTINIASRENLDNLVLVINCNLQRLDGPVRGNGKVIQELERSFRGADWQVIKVVWGSGWDTLLQNDRNGVLQRRMDETLDGDYQLYSTRPGGAQREHWVEHSPELRALMSSLTDDEVREIKRGGQDPKKIHAAFARAAEACGKPTVILVKTVKGDGLGDSTQGKNTAHQKKQFSDQERINIGRKLGIPLTDEELARASLYRPPADSEELQYLLDRRCALGGGMPARRVDCEQLSAPDEALFEEFFRGSGERPISTTMAIVKMMAKLLKDGQLGKYIVPIVPDEARTFGMEALFREAGIYAPGGQKYQPVDGDSLLPYREAADGQILQEGICEAGAMASFLAAGTAYANHGVPTIPLYIFYSMFGFQRVGDMIWAAADSMCRGFLIGGTAGRTTLNGEGLQHQDGHSHILASTVPNMRSYDPAFAFELAILLREGVEAMYGRGEEVFYYLTVYNENYPMPAMPTGDRQAIAEGVRRGLYRYRAGRCSDTKLPPVQLFGSGSIMQEVLKAQEFLAERGIQADVWSVTSYTELARDAEQVERRNREAPGDGQRSYLQHMLSGLEGPVVACTDYMRALPASIARWVPGPYVTLGTDGFGVSESRESLRQYFEVDAASIAYAAMAALCEQGAISPDELASLRAGLGVGGKVPRAADGEFQWGRG</sequence>
<dbReference type="EC" id="1.2.4.1" evidence="3"/>
<dbReference type="InterPro" id="IPR035807">
    <property type="entry name" value="PDC_E1_N"/>
</dbReference>
<organism evidence="7 8">
    <name type="scientific">Microbulbifer aggregans</name>
    <dbReference type="NCBI Taxonomy" id="1769779"/>
    <lineage>
        <taxon>Bacteria</taxon>
        <taxon>Pseudomonadati</taxon>
        <taxon>Pseudomonadota</taxon>
        <taxon>Gammaproteobacteria</taxon>
        <taxon>Cellvibrionales</taxon>
        <taxon>Microbulbiferaceae</taxon>
        <taxon>Microbulbifer</taxon>
    </lineage>
</organism>
<dbReference type="Pfam" id="PF22613">
    <property type="entry name" value="Transketolase_C_1"/>
    <property type="match status" value="1"/>
</dbReference>
<dbReference type="GO" id="GO:0046872">
    <property type="term" value="F:metal ion binding"/>
    <property type="evidence" value="ECO:0007669"/>
    <property type="project" value="UniProtKB-KW"/>
</dbReference>
<feature type="binding site" evidence="4">
    <location>
        <position position="268"/>
    </location>
    <ligand>
        <name>Mg(2+)</name>
        <dbReference type="ChEBI" id="CHEBI:18420"/>
    </ligand>
</feature>
<dbReference type="PANTHER" id="PTHR43825">
    <property type="entry name" value="PYRUVATE DEHYDROGENASE E1 COMPONENT"/>
    <property type="match status" value="1"/>
</dbReference>
<protein>
    <recommendedName>
        <fullName evidence="3">Pyruvate dehydrogenase E1 component</fullName>
        <ecNumber evidence="3">1.2.4.1</ecNumber>
    </recommendedName>
</protein>
<dbReference type="Gene3D" id="3.40.50.920">
    <property type="match status" value="1"/>
</dbReference>
<comment type="cofactor">
    <cofactor evidence="1 3">
        <name>thiamine diphosphate</name>
        <dbReference type="ChEBI" id="CHEBI:58937"/>
    </cofactor>
</comment>
<dbReference type="AlphaFoldDB" id="A0A1C9WAQ7"/>
<dbReference type="Proteomes" id="UP000095672">
    <property type="component" value="Chromosome"/>
</dbReference>
<comment type="catalytic activity">
    <reaction evidence="3">
        <text>N(6)-[(R)-lipoyl]-L-lysyl-[protein] + pyruvate + H(+) = N(6)-[(R)-S(8)-acetyldihydrolipoyl]-L-lysyl-[protein] + CO2</text>
        <dbReference type="Rhea" id="RHEA:19189"/>
        <dbReference type="Rhea" id="RHEA-COMP:10474"/>
        <dbReference type="Rhea" id="RHEA-COMP:10478"/>
        <dbReference type="ChEBI" id="CHEBI:15361"/>
        <dbReference type="ChEBI" id="CHEBI:15378"/>
        <dbReference type="ChEBI" id="CHEBI:16526"/>
        <dbReference type="ChEBI" id="CHEBI:83099"/>
        <dbReference type="ChEBI" id="CHEBI:83111"/>
        <dbReference type="EC" id="1.2.4.1"/>
    </reaction>
</comment>
<dbReference type="InterPro" id="IPR029061">
    <property type="entry name" value="THDP-binding"/>
</dbReference>
<keyword evidence="3 7" id="KW-0560">Oxidoreductase</keyword>
<dbReference type="PATRIC" id="fig|1769779.3.peg.2841"/>
<comment type="cofactor">
    <cofactor evidence="4">
        <name>Mg(2+)</name>
        <dbReference type="ChEBI" id="CHEBI:18420"/>
    </cofactor>
</comment>
<accession>A0A1C9WAQ7</accession>
<reference evidence="8" key="1">
    <citation type="submission" date="2016-01" db="EMBL/GenBank/DDBJ databases">
        <title>Complete genome sequence of Microbulbifer sp. CCB-MM1, a halophile isolated from Matang Mangrove Forest, Perak.</title>
        <authorList>
            <person name="Moh T.H."/>
            <person name="Dinesh B."/>
            <person name="Lau N.-S."/>
            <person name="Go F."/>
            <person name="Alexander Chong S.-C."/>
        </authorList>
    </citation>
    <scope>NUCLEOTIDE SEQUENCE [LARGE SCALE GENOMIC DNA]</scope>
    <source>
        <strain evidence="8">CCB-MM1</strain>
    </source>
</reference>
<dbReference type="InterPro" id="IPR051157">
    <property type="entry name" value="PDH/Transketolase"/>
</dbReference>
<evidence type="ECO:0000313" key="7">
    <source>
        <dbReference type="EMBL" id="AOS98240.1"/>
    </source>
</evidence>
<evidence type="ECO:0000313" key="8">
    <source>
        <dbReference type="Proteomes" id="UP000095672"/>
    </source>
</evidence>
<keyword evidence="3 7" id="KW-0670">Pyruvate</keyword>
<evidence type="ECO:0000256" key="2">
    <source>
        <dbReference type="ARBA" id="ARBA00023052"/>
    </source>
</evidence>
<comment type="function">
    <text evidence="3">Component of the pyruvate dehydrogenase (PDH) complex, that catalyzes the overall conversion of pyruvate to acetyl-CoA and CO(2).</text>
</comment>
<dbReference type="NCBIfam" id="TIGR00759">
    <property type="entry name" value="aceE"/>
    <property type="match status" value="1"/>
</dbReference>
<dbReference type="InterPro" id="IPR055152">
    <property type="entry name" value="Transketolase-like_C_2"/>
</dbReference>
<dbReference type="KEGG" id="micc:AUP74_02845"/>
<feature type="domain" description="Pyruvate dehydrogenase E1 component middle" evidence="5">
    <location>
        <begin position="483"/>
        <end position="704"/>
    </location>
</feature>
<evidence type="ECO:0000256" key="4">
    <source>
        <dbReference type="PIRSR" id="PIRSR000156-1"/>
    </source>
</evidence>
<name>A0A1C9WAQ7_9GAMM</name>
<dbReference type="STRING" id="1769779.AUP74_02845"/>
<keyword evidence="4" id="KW-0460">Magnesium</keyword>
<evidence type="ECO:0000256" key="1">
    <source>
        <dbReference type="ARBA" id="ARBA00001964"/>
    </source>
</evidence>
<feature type="binding site" evidence="4">
    <location>
        <position position="266"/>
    </location>
    <ligand>
        <name>Mg(2+)</name>
        <dbReference type="ChEBI" id="CHEBI:18420"/>
    </ligand>
</feature>
<dbReference type="SUPFAM" id="SSF52518">
    <property type="entry name" value="Thiamin diphosphate-binding fold (THDP-binding)"/>
    <property type="match status" value="2"/>
</dbReference>
<feature type="domain" description="Transketolase-like C-terminal" evidence="6">
    <location>
        <begin position="731"/>
        <end position="855"/>
    </location>
</feature>
<feature type="binding site" evidence="4">
    <location>
        <position position="236"/>
    </location>
    <ligand>
        <name>Mg(2+)</name>
        <dbReference type="ChEBI" id="CHEBI:18420"/>
    </ligand>
</feature>
<dbReference type="Pfam" id="PF17831">
    <property type="entry name" value="PDH_E1_M"/>
    <property type="match status" value="1"/>
</dbReference>
<dbReference type="FunFam" id="3.40.50.970:FF:000011">
    <property type="entry name" value="Pyruvate dehydrogenase E1 component"/>
    <property type="match status" value="1"/>
</dbReference>
<dbReference type="SUPFAM" id="SSF52922">
    <property type="entry name" value="TK C-terminal domain-like"/>
    <property type="match status" value="1"/>
</dbReference>
<evidence type="ECO:0000256" key="3">
    <source>
        <dbReference type="PIRNR" id="PIRNR000156"/>
    </source>
</evidence>
<proteinExistence type="predicted"/>
<dbReference type="InterPro" id="IPR004660">
    <property type="entry name" value="PDH_E1"/>
</dbReference>
<dbReference type="CDD" id="cd02017">
    <property type="entry name" value="TPP_E1_EcPDC_like"/>
    <property type="match status" value="1"/>
</dbReference>
<dbReference type="GO" id="GO:0004739">
    <property type="term" value="F:pyruvate dehydrogenase (acetyl-transferring) activity"/>
    <property type="evidence" value="ECO:0007669"/>
    <property type="project" value="UniProtKB-EC"/>
</dbReference>
<gene>
    <name evidence="7" type="primary">aceE_2</name>
    <name evidence="7" type="ORF">AUP74_02845</name>
</gene>
<evidence type="ECO:0000259" key="5">
    <source>
        <dbReference type="Pfam" id="PF17831"/>
    </source>
</evidence>
<dbReference type="PANTHER" id="PTHR43825:SF3">
    <property type="entry name" value="PYRUVATE DEHYDROGENASE E1 COMPONENT"/>
    <property type="match status" value="1"/>
</dbReference>
<keyword evidence="4" id="KW-0479">Metal-binding</keyword>
<dbReference type="PIRSF" id="PIRSF000156">
    <property type="entry name" value="Pyruvate_dh_E1"/>
    <property type="match status" value="1"/>
</dbReference>
<dbReference type="InterPro" id="IPR009014">
    <property type="entry name" value="Transketo_C/PFOR_II"/>
</dbReference>
<dbReference type="InterPro" id="IPR041621">
    <property type="entry name" value="PDH_E1_M"/>
</dbReference>